<dbReference type="AlphaFoldDB" id="A0A936ZFZ7"/>
<dbReference type="InterPro" id="IPR054613">
    <property type="entry name" value="Peptidase_S78_dom"/>
</dbReference>
<dbReference type="InterPro" id="IPR006433">
    <property type="entry name" value="Prohead_protease"/>
</dbReference>
<accession>A0A936ZFZ7</accession>
<gene>
    <name evidence="5" type="ORF">JKG68_24400</name>
</gene>
<evidence type="ECO:0000259" key="4">
    <source>
        <dbReference type="Pfam" id="PF04586"/>
    </source>
</evidence>
<keyword evidence="3" id="KW-0378">Hydrolase</keyword>
<keyword evidence="6" id="KW-1185">Reference proteome</keyword>
<sequence>MRAGVSTPHVPTTQERKLLAEPLNAIDADGVFEGYASLFGVADLGKNVVMPGAFADSLRKRGVPEVRLLWQHDPAQPIGRWLHIEEDRRGLRVRGKLNLAVERARDIHALMREGAVDGLSIGFRVERARAERPTGLRRLEKLDLWEISVVTFPMLPDARVETVKHAAPKLAASIRRAASRLLS</sequence>
<dbReference type="GO" id="GO:0006508">
    <property type="term" value="P:proteolysis"/>
    <property type="evidence" value="ECO:0007669"/>
    <property type="project" value="UniProtKB-KW"/>
</dbReference>
<evidence type="ECO:0000256" key="3">
    <source>
        <dbReference type="ARBA" id="ARBA00022801"/>
    </source>
</evidence>
<dbReference type="NCBIfam" id="TIGR01543">
    <property type="entry name" value="proheadase_HK97"/>
    <property type="match status" value="1"/>
</dbReference>
<comment type="caution">
    <text evidence="5">The sequence shown here is derived from an EMBL/GenBank/DDBJ whole genome shotgun (WGS) entry which is preliminary data.</text>
</comment>
<reference evidence="5" key="1">
    <citation type="submission" date="2021-01" db="EMBL/GenBank/DDBJ databases">
        <title>Microvirga sp.</title>
        <authorList>
            <person name="Kim M.K."/>
        </authorList>
    </citation>
    <scope>NUCLEOTIDE SEQUENCE</scope>
    <source>
        <strain evidence="5">5420S-16</strain>
    </source>
</reference>
<evidence type="ECO:0000256" key="1">
    <source>
        <dbReference type="ARBA" id="ARBA00022612"/>
    </source>
</evidence>
<organism evidence="5 6">
    <name type="scientific">Microvirga aerilata</name>
    <dbReference type="NCBI Taxonomy" id="670292"/>
    <lineage>
        <taxon>Bacteria</taxon>
        <taxon>Pseudomonadati</taxon>
        <taxon>Pseudomonadota</taxon>
        <taxon>Alphaproteobacteria</taxon>
        <taxon>Hyphomicrobiales</taxon>
        <taxon>Methylobacteriaceae</taxon>
        <taxon>Microvirga</taxon>
    </lineage>
</organism>
<proteinExistence type="predicted"/>
<dbReference type="GO" id="GO:0008233">
    <property type="term" value="F:peptidase activity"/>
    <property type="evidence" value="ECO:0007669"/>
    <property type="project" value="UniProtKB-KW"/>
</dbReference>
<feature type="domain" description="Prohead serine protease" evidence="4">
    <location>
        <begin position="27"/>
        <end position="165"/>
    </location>
</feature>
<dbReference type="EMBL" id="JAEQMY010000062">
    <property type="protein sequence ID" value="MBL0407080.1"/>
    <property type="molecule type" value="Genomic_DNA"/>
</dbReference>
<keyword evidence="2 5" id="KW-0645">Protease</keyword>
<evidence type="ECO:0000313" key="6">
    <source>
        <dbReference type="Proteomes" id="UP000605848"/>
    </source>
</evidence>
<protein>
    <submittedName>
        <fullName evidence="5">HK97 family phage prohead protease</fullName>
    </submittedName>
</protein>
<name>A0A936ZFZ7_9HYPH</name>
<dbReference type="RefSeq" id="WP_202063937.1">
    <property type="nucleotide sequence ID" value="NZ_JAEQMY010000062.1"/>
</dbReference>
<keyword evidence="1" id="KW-1188">Viral release from host cell</keyword>
<dbReference type="Pfam" id="PF04586">
    <property type="entry name" value="Peptidase_S78"/>
    <property type="match status" value="1"/>
</dbReference>
<dbReference type="Proteomes" id="UP000605848">
    <property type="component" value="Unassembled WGS sequence"/>
</dbReference>
<evidence type="ECO:0000313" key="5">
    <source>
        <dbReference type="EMBL" id="MBL0407080.1"/>
    </source>
</evidence>
<evidence type="ECO:0000256" key="2">
    <source>
        <dbReference type="ARBA" id="ARBA00022670"/>
    </source>
</evidence>
<dbReference type="SUPFAM" id="SSF50789">
    <property type="entry name" value="Herpes virus serine proteinase, assemblin"/>
    <property type="match status" value="1"/>
</dbReference>